<dbReference type="InterPro" id="IPR000595">
    <property type="entry name" value="cNMP-bd_dom"/>
</dbReference>
<name>A0A225VXH7_9STRA</name>
<feature type="compositionally biased region" description="Polar residues" evidence="1">
    <location>
        <begin position="559"/>
        <end position="571"/>
    </location>
</feature>
<evidence type="ECO:0000313" key="4">
    <source>
        <dbReference type="Proteomes" id="UP000198211"/>
    </source>
</evidence>
<gene>
    <name evidence="3" type="ORF">PHMEG_00017807</name>
</gene>
<feature type="region of interest" description="Disordered" evidence="1">
    <location>
        <begin position="905"/>
        <end position="937"/>
    </location>
</feature>
<dbReference type="InterPro" id="IPR018490">
    <property type="entry name" value="cNMP-bd_dom_sf"/>
</dbReference>
<feature type="region of interest" description="Disordered" evidence="1">
    <location>
        <begin position="549"/>
        <end position="580"/>
    </location>
</feature>
<feature type="compositionally biased region" description="Polar residues" evidence="1">
    <location>
        <begin position="912"/>
        <end position="922"/>
    </location>
</feature>
<feature type="domain" description="Cyclic nucleotide-binding" evidence="2">
    <location>
        <begin position="81"/>
        <end position="189"/>
    </location>
</feature>
<dbReference type="SUPFAM" id="SSF51206">
    <property type="entry name" value="cAMP-binding domain-like"/>
    <property type="match status" value="2"/>
</dbReference>
<feature type="compositionally biased region" description="Polar residues" evidence="1">
    <location>
        <begin position="439"/>
        <end position="448"/>
    </location>
</feature>
<evidence type="ECO:0000313" key="3">
    <source>
        <dbReference type="EMBL" id="OWZ09487.1"/>
    </source>
</evidence>
<comment type="caution">
    <text evidence="3">The sequence shown here is derived from an EMBL/GenBank/DDBJ whole genome shotgun (WGS) entry which is preliminary data.</text>
</comment>
<proteinExistence type="predicted"/>
<evidence type="ECO:0000259" key="2">
    <source>
        <dbReference type="PROSITE" id="PS50042"/>
    </source>
</evidence>
<dbReference type="AlphaFoldDB" id="A0A225VXH7"/>
<protein>
    <recommendedName>
        <fullName evidence="2">Cyclic nucleotide-binding domain-containing protein</fullName>
    </recommendedName>
</protein>
<dbReference type="EMBL" id="NBNE01002773">
    <property type="protein sequence ID" value="OWZ09487.1"/>
    <property type="molecule type" value="Genomic_DNA"/>
</dbReference>
<accession>A0A225VXH7</accession>
<dbReference type="InterPro" id="IPR018488">
    <property type="entry name" value="cNMP-bd_CS"/>
</dbReference>
<feature type="region of interest" description="Disordered" evidence="1">
    <location>
        <begin position="784"/>
        <end position="810"/>
    </location>
</feature>
<dbReference type="Proteomes" id="UP000198211">
    <property type="component" value="Unassembled WGS sequence"/>
</dbReference>
<feature type="non-terminal residue" evidence="3">
    <location>
        <position position="1"/>
    </location>
</feature>
<dbReference type="Gene3D" id="2.60.120.10">
    <property type="entry name" value="Jelly Rolls"/>
    <property type="match status" value="2"/>
</dbReference>
<feature type="domain" description="Cyclic nucleotide-binding" evidence="2">
    <location>
        <begin position="218"/>
        <end position="317"/>
    </location>
</feature>
<dbReference type="PROSITE" id="PS00889">
    <property type="entry name" value="CNMP_BINDING_2"/>
    <property type="match status" value="1"/>
</dbReference>
<dbReference type="InterPro" id="IPR014710">
    <property type="entry name" value="RmlC-like_jellyroll"/>
</dbReference>
<dbReference type="OrthoDB" id="417078at2759"/>
<feature type="region of interest" description="Disordered" evidence="1">
    <location>
        <begin position="742"/>
        <end position="767"/>
    </location>
</feature>
<feature type="compositionally biased region" description="Basic and acidic residues" evidence="1">
    <location>
        <begin position="927"/>
        <end position="937"/>
    </location>
</feature>
<organism evidence="3 4">
    <name type="scientific">Phytophthora megakarya</name>
    <dbReference type="NCBI Taxonomy" id="4795"/>
    <lineage>
        <taxon>Eukaryota</taxon>
        <taxon>Sar</taxon>
        <taxon>Stramenopiles</taxon>
        <taxon>Oomycota</taxon>
        <taxon>Peronosporomycetes</taxon>
        <taxon>Peronosporales</taxon>
        <taxon>Peronosporaceae</taxon>
        <taxon>Phytophthora</taxon>
    </lineage>
</organism>
<dbReference type="PROSITE" id="PS50042">
    <property type="entry name" value="CNMP_BINDING_3"/>
    <property type="match status" value="2"/>
</dbReference>
<dbReference type="CDD" id="cd00038">
    <property type="entry name" value="CAP_ED"/>
    <property type="match status" value="2"/>
</dbReference>
<dbReference type="Pfam" id="PF00027">
    <property type="entry name" value="cNMP_binding"/>
    <property type="match status" value="2"/>
</dbReference>
<reference evidence="4" key="1">
    <citation type="submission" date="2017-03" db="EMBL/GenBank/DDBJ databases">
        <title>Phytopthora megakarya and P. palmivora, two closely related causual agents of cacao black pod achieved similar genome size and gene model numbers by different mechanisms.</title>
        <authorList>
            <person name="Ali S."/>
            <person name="Shao J."/>
            <person name="Larry D.J."/>
            <person name="Kronmiller B."/>
            <person name="Shen D."/>
            <person name="Strem M.D."/>
            <person name="Melnick R.L."/>
            <person name="Guiltinan M.J."/>
            <person name="Tyler B.M."/>
            <person name="Meinhardt L.W."/>
            <person name="Bailey B.A."/>
        </authorList>
    </citation>
    <scope>NUCLEOTIDE SEQUENCE [LARGE SCALE GENOMIC DNA]</scope>
    <source>
        <strain evidence="4">zdho120</strain>
    </source>
</reference>
<dbReference type="SMART" id="SM00100">
    <property type="entry name" value="cNMP"/>
    <property type="match status" value="2"/>
</dbReference>
<feature type="compositionally biased region" description="Low complexity" evidence="1">
    <location>
        <begin position="1036"/>
        <end position="1047"/>
    </location>
</feature>
<dbReference type="PRINTS" id="PR00103">
    <property type="entry name" value="CAMPKINASE"/>
</dbReference>
<evidence type="ECO:0000256" key="1">
    <source>
        <dbReference type="SAM" id="MobiDB-lite"/>
    </source>
</evidence>
<dbReference type="PANTHER" id="PTHR23011">
    <property type="entry name" value="CYCLIC NUCLEOTIDE-BINDING DOMAIN CONTAINING PROTEIN"/>
    <property type="match status" value="1"/>
</dbReference>
<sequence length="1054" mass="118180">ATVLSKTPTELVKITRSDYNLMLKNDQLEFLSRMQIANGIGVHRPVQRSQREYIKVLTKKKHTRTKADIDMLSEYLQMLKFFRSLPKSFVRELCVVVDFLTLPAGACVFREGEVGDLFYIIFTGSVDVNINSKDFKGNVQMTKLVNLTEGSHFGELALMKGRGIRSATVITREECQLLVICEKDYNSTLRRMQKKDMSKRVGVLDQIPMFQTPEWTGELLKELSYVLLEQKLSTGSVLYRQGDRASHVYFVVRGELVVTKEIADPFTQVKHEVFVERIGRFRVVGDDAAAGANFNEVIHREVTVSASTPVEVLLLSKYDVFHRLSRSARETLRAAAQSHGESIVYLDRFHKTQKWEVYKKKVLKEHVNQERIEKILPSSAVVRVSRFPNIGAALKSSQIRKPASVKDGKIEADKATEGNTLPVLPIPPVNSSEKRSDTFRPNGSMNNNTARQALVPANELLLITPEAKVMKKRLNPDKTIGDYITSFNVDAPPSLARQRQLDHALKADERRQAEVLKEGNPLAFFDIKVVDKQPGVSWNRSAKLLEGMEHRDNEILDKTASSNYTETSSASPPRHPSTVLTSSKNLEITSQALSQLLQENFIFSRPQESKPTSHDARKGKMLMLRTAVQKMSSPRGHSPSKFNTDRLPVENFSDSDFVLFAFQAESNEEGPETTKKSPAFQIIQSVRTRVTARETVEHLKSNEVICSNYYIVPLKTFALMPRADRSKAEEDRLQLQQMGEMTSCSTNQRTKSSMDESTTTLQSPTGESLNFSSFQEVTVSPASVTTNNNEPISLPGGVVDREQSQSTPRRKTITLSTKNVRHTFAVVSVVLSKLEIANSQFAEPFVAVHALFASEMEAATFAMNLKPSQSLKSAMLCVFPIGKWIHLEHAHDWCVQVEPNKREKRASIVGVTPTSPTQTNQSRSRRQSLEPEPPKPIWEQEREEAKRLHTFICARMGLPVVDKTKDRIEESGGFTPQPLISLEDKLDTLHNYLDSTSAFTARTNHGGVAILKYRQVKRFGFIMRSRIAGALPDGGNNSNSSPSPNSSFANVVPG</sequence>
<dbReference type="STRING" id="4795.A0A225VXH7"/>
<dbReference type="PANTHER" id="PTHR23011:SF28">
    <property type="entry name" value="CYCLIC NUCLEOTIDE-BINDING DOMAIN CONTAINING PROTEIN"/>
    <property type="match status" value="1"/>
</dbReference>
<feature type="region of interest" description="Disordered" evidence="1">
    <location>
        <begin position="419"/>
        <end position="448"/>
    </location>
</feature>
<feature type="region of interest" description="Disordered" evidence="1">
    <location>
        <begin position="1033"/>
        <end position="1054"/>
    </location>
</feature>
<keyword evidence="4" id="KW-1185">Reference proteome</keyword>